<comment type="caution">
    <text evidence="3">The sequence shown here is derived from an EMBL/GenBank/DDBJ whole genome shotgun (WGS) entry which is preliminary data.</text>
</comment>
<dbReference type="EMBL" id="LVZK01000001">
    <property type="protein sequence ID" value="OAP86210.1"/>
    <property type="molecule type" value="Genomic_DNA"/>
</dbReference>
<evidence type="ECO:0000256" key="1">
    <source>
        <dbReference type="SAM" id="MobiDB-lite"/>
    </source>
</evidence>
<gene>
    <name evidence="3" type="ORF">A4H34_03300</name>
</gene>
<organism evidence="3 4">
    <name type="scientific">Peptidiphaga gingivicola</name>
    <dbReference type="NCBI Taxonomy" id="2741497"/>
    <lineage>
        <taxon>Bacteria</taxon>
        <taxon>Bacillati</taxon>
        <taxon>Actinomycetota</taxon>
        <taxon>Actinomycetes</taxon>
        <taxon>Actinomycetales</taxon>
        <taxon>Actinomycetaceae</taxon>
        <taxon>Peptidiphaga</taxon>
    </lineage>
</organism>
<feature type="region of interest" description="Disordered" evidence="1">
    <location>
        <begin position="45"/>
        <end position="76"/>
    </location>
</feature>
<protein>
    <submittedName>
        <fullName evidence="3">Uncharacterized protein</fullName>
    </submittedName>
</protein>
<evidence type="ECO:0000313" key="3">
    <source>
        <dbReference type="EMBL" id="OAP86210.1"/>
    </source>
</evidence>
<accession>A0A179B436</accession>
<keyword evidence="2" id="KW-0812">Transmembrane</keyword>
<dbReference type="AlphaFoldDB" id="A0A179B436"/>
<evidence type="ECO:0000313" key="4">
    <source>
        <dbReference type="Proteomes" id="UP000078368"/>
    </source>
</evidence>
<reference evidence="3 4" key="1">
    <citation type="submission" date="2016-04" db="EMBL/GenBank/DDBJ databases">
        <title>Peptidophaga gingivicola gen. nov., sp. nov., isolated from human subgingival plaque.</title>
        <authorList>
            <person name="Beall C.J."/>
            <person name="Mokrzan E.M."/>
            <person name="Griffen A.L."/>
            <person name="Leys E.J."/>
        </authorList>
    </citation>
    <scope>NUCLEOTIDE SEQUENCE [LARGE SCALE GENOMIC DNA]</scope>
    <source>
        <strain evidence="3 4">BA112</strain>
    </source>
</reference>
<keyword evidence="4" id="KW-1185">Reference proteome</keyword>
<sequence length="116" mass="12014">MEGLTAKTTIVMPGKVVKTSIGAIRGDKVVITGVDYLVDGLKITSEKEGSRGSSSNPQSRSFKGKRPSGADNGHGFPPWAWAAGLSGLGLALAGLAVVAARKRHPRNPQANPPGHF</sequence>
<keyword evidence="2" id="KW-1133">Transmembrane helix</keyword>
<feature type="compositionally biased region" description="Low complexity" evidence="1">
    <location>
        <begin position="51"/>
        <end position="61"/>
    </location>
</feature>
<name>A0A179B436_9ACTO</name>
<evidence type="ECO:0000256" key="2">
    <source>
        <dbReference type="SAM" id="Phobius"/>
    </source>
</evidence>
<dbReference type="Proteomes" id="UP000078368">
    <property type="component" value="Unassembled WGS sequence"/>
</dbReference>
<feature type="transmembrane region" description="Helical" evidence="2">
    <location>
        <begin position="79"/>
        <end position="100"/>
    </location>
</feature>
<proteinExistence type="predicted"/>
<keyword evidence="2" id="KW-0472">Membrane</keyword>